<dbReference type="PANTHER" id="PTHR18934">
    <property type="entry name" value="ATP-DEPENDENT RNA HELICASE"/>
    <property type="match status" value="1"/>
</dbReference>
<evidence type="ECO:0000256" key="5">
    <source>
        <dbReference type="PROSITE-ProRule" id="PRU00266"/>
    </source>
</evidence>
<dbReference type="SMART" id="SM00490">
    <property type="entry name" value="HELICc"/>
    <property type="match status" value="1"/>
</dbReference>
<dbReference type="Pfam" id="PF00271">
    <property type="entry name" value="Helicase_C"/>
    <property type="match status" value="1"/>
</dbReference>
<dbReference type="GO" id="GO:0003723">
    <property type="term" value="F:RNA binding"/>
    <property type="evidence" value="ECO:0007669"/>
    <property type="project" value="UniProtKB-UniRule"/>
</dbReference>
<evidence type="ECO:0000256" key="3">
    <source>
        <dbReference type="ARBA" id="ARBA00022806"/>
    </source>
</evidence>
<dbReference type="InterPro" id="IPR007502">
    <property type="entry name" value="Helicase-assoc_dom"/>
</dbReference>
<keyword evidence="3" id="KW-0347">Helicase</keyword>
<dbReference type="InterPro" id="IPR014720">
    <property type="entry name" value="dsRBD_dom"/>
</dbReference>
<dbReference type="CDD" id="cd18791">
    <property type="entry name" value="SF2_C_RHA"/>
    <property type="match status" value="1"/>
</dbReference>
<dbReference type="SMART" id="SM00847">
    <property type="entry name" value="HA2"/>
    <property type="match status" value="1"/>
</dbReference>
<dbReference type="Pfam" id="PF00270">
    <property type="entry name" value="DEAD"/>
    <property type="match status" value="1"/>
</dbReference>
<dbReference type="GO" id="GO:0004386">
    <property type="term" value="F:helicase activity"/>
    <property type="evidence" value="ECO:0007669"/>
    <property type="project" value="UniProtKB-KW"/>
</dbReference>
<dbReference type="FunFam" id="3.40.50.300:FF:001714">
    <property type="entry name" value="ATP-dependent DEAD/H RNA helicase, putative"/>
    <property type="match status" value="1"/>
</dbReference>
<dbReference type="SUPFAM" id="SSF52540">
    <property type="entry name" value="P-loop containing nucleoside triphosphate hydrolases"/>
    <property type="match status" value="1"/>
</dbReference>
<dbReference type="AlphaFoldDB" id="A0A4Y9ZYX1"/>
<evidence type="ECO:0000256" key="4">
    <source>
        <dbReference type="ARBA" id="ARBA00022840"/>
    </source>
</evidence>
<dbReference type="Pfam" id="PF21010">
    <property type="entry name" value="HA2_C"/>
    <property type="match status" value="1"/>
</dbReference>
<dbReference type="Proteomes" id="UP000298061">
    <property type="component" value="Unassembled WGS sequence"/>
</dbReference>
<dbReference type="Gene3D" id="1.20.120.1080">
    <property type="match status" value="1"/>
</dbReference>
<feature type="domain" description="DRBM" evidence="7">
    <location>
        <begin position="8"/>
        <end position="78"/>
    </location>
</feature>
<proteinExistence type="predicted"/>
<dbReference type="InterPro" id="IPR001650">
    <property type="entry name" value="Helicase_C-like"/>
</dbReference>
<keyword evidence="2" id="KW-0378">Hydrolase</keyword>
<feature type="domain" description="Helicase ATP-binding" evidence="8">
    <location>
        <begin position="308"/>
        <end position="490"/>
    </location>
</feature>
<keyword evidence="1" id="KW-0547">Nucleotide-binding</keyword>
<dbReference type="InterPro" id="IPR014001">
    <property type="entry name" value="Helicase_ATP-bd"/>
</dbReference>
<dbReference type="GO" id="GO:0005524">
    <property type="term" value="F:ATP binding"/>
    <property type="evidence" value="ECO:0007669"/>
    <property type="project" value="UniProtKB-KW"/>
</dbReference>
<evidence type="ECO:0008006" key="12">
    <source>
        <dbReference type="Google" id="ProtNLM"/>
    </source>
</evidence>
<dbReference type="Pfam" id="PF00035">
    <property type="entry name" value="dsrm"/>
    <property type="match status" value="1"/>
</dbReference>
<evidence type="ECO:0000313" key="10">
    <source>
        <dbReference type="EMBL" id="TFY79151.1"/>
    </source>
</evidence>
<dbReference type="InterPro" id="IPR011545">
    <property type="entry name" value="DEAD/DEAH_box_helicase_dom"/>
</dbReference>
<dbReference type="STRING" id="135208.A0A4Y9ZYX1"/>
<evidence type="ECO:0000259" key="8">
    <source>
        <dbReference type="PROSITE" id="PS51192"/>
    </source>
</evidence>
<dbReference type="SMART" id="SM00487">
    <property type="entry name" value="DEXDc"/>
    <property type="match status" value="1"/>
</dbReference>
<evidence type="ECO:0000313" key="11">
    <source>
        <dbReference type="Proteomes" id="UP000298061"/>
    </source>
</evidence>
<reference evidence="10 11" key="1">
    <citation type="submission" date="2019-02" db="EMBL/GenBank/DDBJ databases">
        <title>Genome sequencing of the rare red list fungi Hericium alpestre (H. flagellum).</title>
        <authorList>
            <person name="Buettner E."/>
            <person name="Kellner H."/>
        </authorList>
    </citation>
    <scope>NUCLEOTIDE SEQUENCE [LARGE SCALE GENOMIC DNA]</scope>
    <source>
        <strain evidence="10 11">DSM 108284</strain>
    </source>
</reference>
<dbReference type="OrthoDB" id="28053at2759"/>
<organism evidence="10 11">
    <name type="scientific">Hericium alpestre</name>
    <dbReference type="NCBI Taxonomy" id="135208"/>
    <lineage>
        <taxon>Eukaryota</taxon>
        <taxon>Fungi</taxon>
        <taxon>Dikarya</taxon>
        <taxon>Basidiomycota</taxon>
        <taxon>Agaricomycotina</taxon>
        <taxon>Agaricomycetes</taxon>
        <taxon>Russulales</taxon>
        <taxon>Hericiaceae</taxon>
        <taxon>Hericium</taxon>
    </lineage>
</organism>
<gene>
    <name evidence="10" type="ORF">EWM64_g4864</name>
</gene>
<feature type="domain" description="Helicase C-terminal" evidence="9">
    <location>
        <begin position="574"/>
        <end position="747"/>
    </location>
</feature>
<keyword evidence="5" id="KW-0694">RNA-binding</keyword>
<evidence type="ECO:0000256" key="2">
    <source>
        <dbReference type="ARBA" id="ARBA00022801"/>
    </source>
</evidence>
<feature type="compositionally biased region" description="Polar residues" evidence="6">
    <location>
        <begin position="94"/>
        <end position="109"/>
    </location>
</feature>
<dbReference type="FunFam" id="1.20.120.1080:FF:000002">
    <property type="entry name" value="Putative ATP-dependent RNA helicase DHX36"/>
    <property type="match status" value="1"/>
</dbReference>
<dbReference type="InterPro" id="IPR027417">
    <property type="entry name" value="P-loop_NTPase"/>
</dbReference>
<keyword evidence="4" id="KW-0067">ATP-binding</keyword>
<dbReference type="Gene3D" id="3.40.50.300">
    <property type="entry name" value="P-loop containing nucleotide triphosphate hydrolases"/>
    <property type="match status" value="2"/>
</dbReference>
<dbReference type="SUPFAM" id="SSF54768">
    <property type="entry name" value="dsRNA-binding domain-like"/>
    <property type="match status" value="1"/>
</dbReference>
<protein>
    <recommendedName>
        <fullName evidence="12">RNA helicase</fullName>
    </recommendedName>
</protein>
<feature type="region of interest" description="Disordered" evidence="6">
    <location>
        <begin position="1093"/>
        <end position="1121"/>
    </location>
</feature>
<name>A0A4Y9ZYX1_9AGAM</name>
<dbReference type="EMBL" id="SFCI01000550">
    <property type="protein sequence ID" value="TFY79151.1"/>
    <property type="molecule type" value="Genomic_DNA"/>
</dbReference>
<evidence type="ECO:0000256" key="1">
    <source>
        <dbReference type="ARBA" id="ARBA00022741"/>
    </source>
</evidence>
<dbReference type="GO" id="GO:0016787">
    <property type="term" value="F:hydrolase activity"/>
    <property type="evidence" value="ECO:0007669"/>
    <property type="project" value="UniProtKB-KW"/>
</dbReference>
<feature type="compositionally biased region" description="Acidic residues" evidence="6">
    <location>
        <begin position="1104"/>
        <end position="1113"/>
    </location>
</feature>
<dbReference type="CDD" id="cd17917">
    <property type="entry name" value="DEXHc_RHA-like"/>
    <property type="match status" value="1"/>
</dbReference>
<evidence type="ECO:0000259" key="7">
    <source>
        <dbReference type="PROSITE" id="PS50137"/>
    </source>
</evidence>
<dbReference type="PANTHER" id="PTHR18934:SF203">
    <property type="entry name" value="ATP-DEPENDENT RNA HELICASE A"/>
    <property type="match status" value="1"/>
</dbReference>
<evidence type="ECO:0000256" key="6">
    <source>
        <dbReference type="SAM" id="MobiDB-lite"/>
    </source>
</evidence>
<evidence type="ECO:0000259" key="9">
    <source>
        <dbReference type="PROSITE" id="PS51194"/>
    </source>
</evidence>
<keyword evidence="11" id="KW-1185">Reference proteome</keyword>
<accession>A0A4Y9ZYX1</accession>
<comment type="caution">
    <text evidence="10">The sequence shown here is derived from an EMBL/GenBank/DDBJ whole genome shotgun (WGS) entry which is preliminary data.</text>
</comment>
<dbReference type="PROSITE" id="PS51194">
    <property type="entry name" value="HELICASE_CTER"/>
    <property type="match status" value="1"/>
</dbReference>
<dbReference type="PROSITE" id="PS51192">
    <property type="entry name" value="HELICASE_ATP_BIND_1"/>
    <property type="match status" value="1"/>
</dbReference>
<sequence>MKQSLEGNPKSPLSNYRLVFKGAAPSYQTEAVLLNGKMGYRSTVQAEEDPLVIGIGDASSRKEAERLAALSAIYQLHAHGLLEDPLRKKHSAPEPSTLTSSGPPTISDGSAVTYEQARQFMDYYCRRYGFGKPDLTYNETSQGPRGRTKAWEAVLNVGGRRIGIGAGASKKVAQTACYLDVTQYLESCDPELWKSFLQAASKGKDLGLAPRVQFQMSDILEEDIRDLCNDIRNSTLYQNRPKSVAPASHAPAASDKLWERRAVSPEYLAVKSERLLLHKERYDLNPQMETMRNTRKALPVYSCAEDALAHIRENEVTICMAATGSGKTTQIPQLILDEYIRRGEGAMCNIICTQPRRLAAISVATRVAKERNEVVGKGSIGYSVRFDYNPPEEHGSVMFCTTGVFLKRMQTALSVDGVSGSGTLDDVTHVLVDEVHERDVDTDLLLVVLKRLLADRKARGKPLKVVLMSATINPILFQTYFADTDGKEAGVVDIPGRSFPVDKHFMDDFVPALASNPSNRWVFQEDSVMKYVRQELGASALPGPAGRQVPSSGPESDRLGDSDLELPYPLIALAISHVLQKTSDGHVLVFLPGWDEIMAVNRILQDRPLGLPFKDSSKFSIHLLHSTIPVAEQQVIFDPPPEGVRRIILSTNIAETSVTIPDVVYVIDAGKIKEQRYDPQRHMSSLVSAWVGSSNLNQRAGRAGRHRSGEYFGIMSRRRADELPPHQTVEMKRVDLTNVVMHVKALNFPGMSVEEVLASAIEPPAAERVSAAMNDLQMVGAIDEHQTLTSLGRVLLQLPVDVQVGRLVLFGCFFRCLDQALTIAALISNRDPFVSPMHLKQEASQVKNSWTPQEFRSDTLAALQAYNAWWAMQSRGEYVSANRFLSDNFLSKSTLLLVDKIKGHILSALKNCGVLEVSAGGRAEYQARGRGLFVPHELNENGESLPLLAALIAVASQPNFAIRTGEKTYRTQMDKATFIHPSSVNHRKREIRDDSPMVEKQIIAFAEKRQNISVAGANINAQMSLMTTTRLDPMTYVLFGAYRIEVTERGLECDDWLPIVGNIYALDDLQRLKTMLEGCMARVYEGIVNKRRQTRAPTPVAPREEEESGDEEPSDTKDHSLSSLEVKQLDLLTRDIVRILNRNPNGLPIVRHV</sequence>
<dbReference type="PROSITE" id="PS50137">
    <property type="entry name" value="DS_RBD"/>
    <property type="match status" value="1"/>
</dbReference>
<feature type="region of interest" description="Disordered" evidence="6">
    <location>
        <begin position="85"/>
        <end position="109"/>
    </location>
</feature>